<proteinExistence type="predicted"/>
<dbReference type="Proteomes" id="UP000000238">
    <property type="component" value="Chromosome"/>
</dbReference>
<organism evidence="1 2">
    <name type="scientific">Hahella chejuensis (strain KCTC 2396)</name>
    <dbReference type="NCBI Taxonomy" id="349521"/>
    <lineage>
        <taxon>Bacteria</taxon>
        <taxon>Pseudomonadati</taxon>
        <taxon>Pseudomonadota</taxon>
        <taxon>Gammaproteobacteria</taxon>
        <taxon>Oceanospirillales</taxon>
        <taxon>Hahellaceae</taxon>
        <taxon>Hahella</taxon>
    </lineage>
</organism>
<evidence type="ECO:0000313" key="2">
    <source>
        <dbReference type="Proteomes" id="UP000000238"/>
    </source>
</evidence>
<reference evidence="1 2" key="1">
    <citation type="journal article" date="2005" name="Nucleic Acids Res.">
        <title>Genomic blueprint of Hahella chejuensis, a marine microbe producing an algicidal agent.</title>
        <authorList>
            <person name="Jeong H."/>
            <person name="Yim J.H."/>
            <person name="Lee C."/>
            <person name="Choi S.-H."/>
            <person name="Park Y.K."/>
            <person name="Yoon S.H."/>
            <person name="Hur C.-G."/>
            <person name="Kang H.-Y."/>
            <person name="Kim D."/>
            <person name="Lee H.H."/>
            <person name="Park K.H."/>
            <person name="Park S.-H."/>
            <person name="Park H.-S."/>
            <person name="Lee H.K."/>
            <person name="Oh T.K."/>
            <person name="Kim J.F."/>
        </authorList>
    </citation>
    <scope>NUCLEOTIDE SEQUENCE [LARGE SCALE GENOMIC DNA]</scope>
    <source>
        <strain evidence="1 2">KCTC 2396</strain>
    </source>
</reference>
<protein>
    <submittedName>
        <fullName evidence="1">Probable phage capsid scaffolding protein</fullName>
    </submittedName>
</protein>
<dbReference type="EMBL" id="CP000155">
    <property type="protein sequence ID" value="ABC33390.1"/>
    <property type="molecule type" value="Genomic_DNA"/>
</dbReference>
<dbReference type="MEROPS" id="S73.001"/>
<dbReference type="AlphaFoldDB" id="Q2S7I4"/>
<dbReference type="STRING" id="349521.HCH_06765"/>
<sequence length="270" mass="29294">MPRTLHTDFVKVATSGPTIDGRNIAAQDIIDMAANYDPAEYTANIWYEHIRIFGNLGQVVAVKHEQDDKGRECLFARIAPSDQLILMNTSGQKLFTSIEIQPNFAGTGKAYLAGLAVTDSPASLGTSELRFNARAQHPDNLFSAPIELAPLRVDNPTSLFSRLMGKFARAEPSHEPNEQEHAMTEDQFKQLNRALADGFASLADKLNAKDDDPKEPDAPDLAQALAEIKAEFADLKTAHDSLKAEFSAALEEAPGTLIPEGVGDAAPRVL</sequence>
<dbReference type="KEGG" id="hch:HCH_06765"/>
<name>Q2S7I4_HAHCH</name>
<dbReference type="HOGENOM" id="CLU_066846_0_0_6"/>
<keyword evidence="2" id="KW-1185">Reference proteome</keyword>
<dbReference type="RefSeq" id="WP_011400441.1">
    <property type="nucleotide sequence ID" value="NC_007645.1"/>
</dbReference>
<dbReference type="Pfam" id="PF05929">
    <property type="entry name" value="Phage_GPO"/>
    <property type="match status" value="1"/>
</dbReference>
<evidence type="ECO:0000313" key="1">
    <source>
        <dbReference type="EMBL" id="ABC33390.1"/>
    </source>
</evidence>
<dbReference type="eggNOG" id="ENOG502ZBY8">
    <property type="taxonomic scope" value="Bacteria"/>
</dbReference>
<accession>Q2S7I4</accession>
<dbReference type="InterPro" id="IPR009228">
    <property type="entry name" value="Capsid_scaffold_GpO"/>
</dbReference>
<gene>
    <name evidence="1" type="ordered locus">HCH_06765</name>
</gene>
<dbReference type="OrthoDB" id="5625143at2"/>